<dbReference type="GO" id="GO:0016787">
    <property type="term" value="F:hydrolase activity"/>
    <property type="evidence" value="ECO:0007669"/>
    <property type="project" value="UniProtKB-KW"/>
</dbReference>
<dbReference type="Pfam" id="PF04909">
    <property type="entry name" value="Amidohydro_2"/>
    <property type="match status" value="1"/>
</dbReference>
<dbReference type="SUPFAM" id="SSF51556">
    <property type="entry name" value="Metallo-dependent hydrolases"/>
    <property type="match status" value="1"/>
</dbReference>
<gene>
    <name evidence="2" type="ORF">DSOUD_3300</name>
</gene>
<sequence>MDKSMVIDIHTHGAGIGGGGSGCHVAPQLRNSWKFRFYLRAFGVTFADLERDGDMRVLQGMSARLAAAQHVHKAVVFALDGAIDGQGHLDLEKTELYIPNAFIAQACREHNNLLFGASVNPRRRDALEQLDAAVADGAVLLKWLPSIQGIDPADRALIPFYKRLVELKLPLLSHTGNEESFTRTDNRLADPERLRLPLEQGVTVIAAHCASNGRNGGEGNFGRFLSLAAAYPHLHADISALTQINRLGHLQRVLARPELHSRLHFGTDMPLPCTGLTSPWFQLGRLPLATIRRLSAIDNPWDQSLQLKLALGLPQAVLGNTPQLLRLN</sequence>
<dbReference type="EMBL" id="CP010802">
    <property type="protein sequence ID" value="ALC18020.1"/>
    <property type="molecule type" value="Genomic_DNA"/>
</dbReference>
<evidence type="ECO:0000259" key="1">
    <source>
        <dbReference type="Pfam" id="PF04909"/>
    </source>
</evidence>
<reference evidence="2 3" key="1">
    <citation type="submission" date="2015-07" db="EMBL/GenBank/DDBJ databases">
        <title>Isolation and Genomic Characterization of a Novel Halophilic Metal-Reducing Deltaproteobacterium from the Deep Subsurface.</title>
        <authorList>
            <person name="Badalamenti J.P."/>
            <person name="Summers Z.M."/>
            <person name="Gralnick J.A."/>
            <person name="Bond D.R."/>
        </authorList>
    </citation>
    <scope>NUCLEOTIDE SEQUENCE [LARGE SCALE GENOMIC DNA]</scope>
    <source>
        <strain evidence="2 3">WTL</strain>
    </source>
</reference>
<evidence type="ECO:0000313" key="3">
    <source>
        <dbReference type="Proteomes" id="UP000057158"/>
    </source>
</evidence>
<dbReference type="Proteomes" id="UP000057158">
    <property type="component" value="Chromosome"/>
</dbReference>
<dbReference type="PATRIC" id="fig|1603606.3.peg.3549"/>
<keyword evidence="2" id="KW-0378">Hydrolase</keyword>
<dbReference type="InterPro" id="IPR006680">
    <property type="entry name" value="Amidohydro-rel"/>
</dbReference>
<feature type="domain" description="Amidohydrolase-related" evidence="1">
    <location>
        <begin position="98"/>
        <end position="289"/>
    </location>
</feature>
<dbReference type="KEGG" id="des:DSOUD_3300"/>
<evidence type="ECO:0000313" key="2">
    <source>
        <dbReference type="EMBL" id="ALC18020.1"/>
    </source>
</evidence>
<dbReference type="PROSITE" id="PS51257">
    <property type="entry name" value="PROKAR_LIPOPROTEIN"/>
    <property type="match status" value="1"/>
</dbReference>
<dbReference type="OrthoDB" id="9771320at2"/>
<dbReference type="STRING" id="1603606.DSOUD_3300"/>
<organism evidence="2 3">
    <name type="scientific">Desulfuromonas soudanensis</name>
    <dbReference type="NCBI Taxonomy" id="1603606"/>
    <lineage>
        <taxon>Bacteria</taxon>
        <taxon>Pseudomonadati</taxon>
        <taxon>Thermodesulfobacteriota</taxon>
        <taxon>Desulfuromonadia</taxon>
        <taxon>Desulfuromonadales</taxon>
        <taxon>Desulfuromonadaceae</taxon>
        <taxon>Desulfuromonas</taxon>
    </lineage>
</organism>
<name>A0A0M4DKZ5_9BACT</name>
<proteinExistence type="predicted"/>
<dbReference type="RefSeq" id="WP_082351331.1">
    <property type="nucleotide sequence ID" value="NZ_CP010802.1"/>
</dbReference>
<dbReference type="AlphaFoldDB" id="A0A0M4DKZ5"/>
<protein>
    <submittedName>
        <fullName evidence="2">Amidohydrolase</fullName>
    </submittedName>
</protein>
<dbReference type="Gene3D" id="3.20.20.140">
    <property type="entry name" value="Metal-dependent hydrolases"/>
    <property type="match status" value="1"/>
</dbReference>
<keyword evidence="3" id="KW-1185">Reference proteome</keyword>
<dbReference type="InterPro" id="IPR032466">
    <property type="entry name" value="Metal_Hydrolase"/>
</dbReference>
<accession>A0A0M4DKZ5</accession>